<dbReference type="EMBL" id="QBUD01000003">
    <property type="protein sequence ID" value="PUB16345.1"/>
    <property type="molecule type" value="Genomic_DNA"/>
</dbReference>
<protein>
    <submittedName>
        <fullName evidence="2">Uncharacterized protein</fullName>
    </submittedName>
</protein>
<dbReference type="AlphaFoldDB" id="A0A2T6KK79"/>
<dbReference type="Proteomes" id="UP000244523">
    <property type="component" value="Unassembled WGS sequence"/>
</dbReference>
<gene>
    <name evidence="2" type="ORF">C8N45_103200</name>
</gene>
<dbReference type="RefSeq" id="WP_108385949.1">
    <property type="nucleotide sequence ID" value="NZ_QBUD01000003.1"/>
</dbReference>
<sequence length="66" mass="6983">MQISTKTAFISCSIIAATACGGGGEEETFGDIEYRYLPVMERLHNSPELPSSEIPTTGKANYAGVA</sequence>
<comment type="caution">
    <text evidence="2">The sequence shown here is derived from an EMBL/GenBank/DDBJ whole genome shotgun (WGS) entry which is preliminary data.</text>
</comment>
<reference evidence="2 3" key="1">
    <citation type="submission" date="2018-04" db="EMBL/GenBank/DDBJ databases">
        <title>Genomic Encyclopedia of Archaeal and Bacterial Type Strains, Phase II (KMG-II): from individual species to whole genera.</title>
        <authorList>
            <person name="Goeker M."/>
        </authorList>
    </citation>
    <scope>NUCLEOTIDE SEQUENCE [LARGE SCALE GENOMIC DNA]</scope>
    <source>
        <strain evidence="2 3">DSM 29955</strain>
    </source>
</reference>
<keyword evidence="3" id="KW-1185">Reference proteome</keyword>
<accession>A0A2T6KK79</accession>
<feature type="region of interest" description="Disordered" evidence="1">
    <location>
        <begin position="46"/>
        <end position="66"/>
    </location>
</feature>
<evidence type="ECO:0000313" key="3">
    <source>
        <dbReference type="Proteomes" id="UP000244523"/>
    </source>
</evidence>
<evidence type="ECO:0000256" key="1">
    <source>
        <dbReference type="SAM" id="MobiDB-lite"/>
    </source>
</evidence>
<organism evidence="2 3">
    <name type="scientific">Yoonia sediminilitoris</name>
    <dbReference type="NCBI Taxonomy" id="1286148"/>
    <lineage>
        <taxon>Bacteria</taxon>
        <taxon>Pseudomonadati</taxon>
        <taxon>Pseudomonadota</taxon>
        <taxon>Alphaproteobacteria</taxon>
        <taxon>Rhodobacterales</taxon>
        <taxon>Paracoccaceae</taxon>
        <taxon>Yoonia</taxon>
    </lineage>
</organism>
<proteinExistence type="predicted"/>
<evidence type="ECO:0000313" key="2">
    <source>
        <dbReference type="EMBL" id="PUB16345.1"/>
    </source>
</evidence>
<dbReference type="PROSITE" id="PS51257">
    <property type="entry name" value="PROKAR_LIPOPROTEIN"/>
    <property type="match status" value="1"/>
</dbReference>
<name>A0A2T6KK79_9RHOB</name>